<dbReference type="SUPFAM" id="SSF52425">
    <property type="entry name" value="Cryptochrome/photolyase, N-terminal domain"/>
    <property type="match status" value="1"/>
</dbReference>
<dbReference type="GO" id="GO:0003677">
    <property type="term" value="F:DNA binding"/>
    <property type="evidence" value="ECO:0007669"/>
    <property type="project" value="TreeGrafter"/>
</dbReference>
<keyword evidence="6" id="KW-0157">Chromophore</keyword>
<protein>
    <recommendedName>
        <fullName evidence="7">Photolyase/cryptochrome alpha/beta domain-containing protein</fullName>
    </recommendedName>
</protein>
<dbReference type="Gene3D" id="3.40.50.620">
    <property type="entry name" value="HUPs"/>
    <property type="match status" value="1"/>
</dbReference>
<dbReference type="Pfam" id="PF03441">
    <property type="entry name" value="FAD_binding_7"/>
    <property type="match status" value="1"/>
</dbReference>
<dbReference type="PRINTS" id="PR00147">
    <property type="entry name" value="DNAPHOTLYASE"/>
</dbReference>
<dbReference type="NCBIfam" id="TIGR02765">
    <property type="entry name" value="crypto_DASH"/>
    <property type="match status" value="1"/>
</dbReference>
<sequence>MNDSVLLWFKNDLRLSDNESLQKAIASGKPILPVFCFDKQLYNELDLGFRKADFNRFLFTIQCLQDIRKQLIALGGNLKIVVGIPEIEIAKLVEEYQCSTLFGEQEYAPEELGMLNRLQKSIPKSCRCELTWGKTLYHIDDIPYTIEEIPLTSKAYRINTTKTTEVRKIFGRPEKVNFIKLEDWGEFPEASEFGFKEEILDKKKPYVTGGETNALMRLREYSFETEQLTSYRWTRNRSLGMEYSSKFSAYMALGCISPRTIYWEVKRYEQEIKKNASTWWLIFEIVWRDYFTFKLMRFPNAVFHTEGIKDKTLEFENDTELFKRWCEGKTGIPFVDAHMRQLNQTGYMSNRGRVNCASFLIHDYKIDWTWGASYFEAMLLDYDVSSNWLNWHYQAFESYYTNPVHQSLKYKASEYIKKYLPELSNVDDALIHAPWLLPEAELEALGYPKPQTVFKKWQRSIKAIQKKSQPKLDL</sequence>
<comment type="similarity">
    <text evidence="3">Belongs to the DNA photolyase class-1 family.</text>
</comment>
<dbReference type="Gene3D" id="1.25.40.80">
    <property type="match status" value="1"/>
</dbReference>
<dbReference type="Pfam" id="PF00875">
    <property type="entry name" value="DNA_photolyase"/>
    <property type="match status" value="1"/>
</dbReference>
<dbReference type="PANTHER" id="PTHR11455:SF22">
    <property type="entry name" value="CRYPTOCHROME DASH"/>
    <property type="match status" value="1"/>
</dbReference>
<evidence type="ECO:0000256" key="2">
    <source>
        <dbReference type="ARBA" id="ARBA00001974"/>
    </source>
</evidence>
<evidence type="ECO:0000256" key="5">
    <source>
        <dbReference type="ARBA" id="ARBA00022827"/>
    </source>
</evidence>
<feature type="domain" description="Photolyase/cryptochrome alpha/beta" evidence="7">
    <location>
        <begin position="3"/>
        <end position="136"/>
    </location>
</feature>
<dbReference type="PANTHER" id="PTHR11455">
    <property type="entry name" value="CRYPTOCHROME"/>
    <property type="match status" value="1"/>
</dbReference>
<dbReference type="InterPro" id="IPR014729">
    <property type="entry name" value="Rossmann-like_a/b/a_fold"/>
</dbReference>
<comment type="cofactor">
    <cofactor evidence="2">
        <name>FAD</name>
        <dbReference type="ChEBI" id="CHEBI:57692"/>
    </cofactor>
</comment>
<dbReference type="PROSITE" id="PS51645">
    <property type="entry name" value="PHR_CRY_ALPHA_BETA"/>
    <property type="match status" value="1"/>
</dbReference>
<dbReference type="GO" id="GO:0071949">
    <property type="term" value="F:FAD binding"/>
    <property type="evidence" value="ECO:0007669"/>
    <property type="project" value="TreeGrafter"/>
</dbReference>
<dbReference type="InterPro" id="IPR006050">
    <property type="entry name" value="DNA_photolyase_N"/>
</dbReference>
<evidence type="ECO:0000313" key="8">
    <source>
        <dbReference type="EMBL" id="KKM81611.1"/>
    </source>
</evidence>
<keyword evidence="4" id="KW-0285">Flavoprotein</keyword>
<dbReference type="InterPro" id="IPR005101">
    <property type="entry name" value="Cryptochr/Photolyase_FAD-bd"/>
</dbReference>
<dbReference type="GO" id="GO:0000719">
    <property type="term" value="P:photoreactive repair"/>
    <property type="evidence" value="ECO:0007669"/>
    <property type="project" value="TreeGrafter"/>
</dbReference>
<comment type="caution">
    <text evidence="8">The sequence shown here is derived from an EMBL/GenBank/DDBJ whole genome shotgun (WGS) entry which is preliminary data.</text>
</comment>
<dbReference type="InterPro" id="IPR002081">
    <property type="entry name" value="Cryptochrome/DNA_photolyase_1"/>
</dbReference>
<evidence type="ECO:0000256" key="1">
    <source>
        <dbReference type="ARBA" id="ARBA00001932"/>
    </source>
</evidence>
<gene>
    <name evidence="8" type="ORF">LCGC14_1328010</name>
</gene>
<comment type="cofactor">
    <cofactor evidence="1">
        <name>(6R)-5,10-methylene-5,6,7,8-tetrahydrofolate</name>
        <dbReference type="ChEBI" id="CHEBI:15636"/>
    </cofactor>
</comment>
<dbReference type="InterPro" id="IPR014133">
    <property type="entry name" value="Cry_DASH"/>
</dbReference>
<organism evidence="8">
    <name type="scientific">marine sediment metagenome</name>
    <dbReference type="NCBI Taxonomy" id="412755"/>
    <lineage>
        <taxon>unclassified sequences</taxon>
        <taxon>metagenomes</taxon>
        <taxon>ecological metagenomes</taxon>
    </lineage>
</organism>
<dbReference type="EMBL" id="LAZR01007993">
    <property type="protein sequence ID" value="KKM81611.1"/>
    <property type="molecule type" value="Genomic_DNA"/>
</dbReference>
<name>A0A0F9L3B1_9ZZZZ</name>
<evidence type="ECO:0000256" key="4">
    <source>
        <dbReference type="ARBA" id="ARBA00022630"/>
    </source>
</evidence>
<dbReference type="Gene3D" id="1.10.579.10">
    <property type="entry name" value="DNA Cyclobutane Dipyrimidine Photolyase, subunit A, domain 3"/>
    <property type="match status" value="1"/>
</dbReference>
<evidence type="ECO:0000256" key="6">
    <source>
        <dbReference type="ARBA" id="ARBA00022991"/>
    </source>
</evidence>
<accession>A0A0F9L3B1</accession>
<evidence type="ECO:0000256" key="3">
    <source>
        <dbReference type="ARBA" id="ARBA00005862"/>
    </source>
</evidence>
<dbReference type="InterPro" id="IPR036134">
    <property type="entry name" value="Crypto/Photolyase_FAD-like_sf"/>
</dbReference>
<dbReference type="AlphaFoldDB" id="A0A0F9L3B1"/>
<dbReference type="SUPFAM" id="SSF48173">
    <property type="entry name" value="Cryptochrome/photolyase FAD-binding domain"/>
    <property type="match status" value="1"/>
</dbReference>
<keyword evidence="5" id="KW-0274">FAD</keyword>
<reference evidence="8" key="1">
    <citation type="journal article" date="2015" name="Nature">
        <title>Complex archaea that bridge the gap between prokaryotes and eukaryotes.</title>
        <authorList>
            <person name="Spang A."/>
            <person name="Saw J.H."/>
            <person name="Jorgensen S.L."/>
            <person name="Zaremba-Niedzwiedzka K."/>
            <person name="Martijn J."/>
            <person name="Lind A.E."/>
            <person name="van Eijk R."/>
            <person name="Schleper C."/>
            <person name="Guy L."/>
            <person name="Ettema T.J."/>
        </authorList>
    </citation>
    <scope>NUCLEOTIDE SEQUENCE</scope>
</reference>
<proteinExistence type="inferred from homology"/>
<dbReference type="InterPro" id="IPR036155">
    <property type="entry name" value="Crypto/Photolyase_N_sf"/>
</dbReference>
<evidence type="ECO:0000259" key="7">
    <source>
        <dbReference type="PROSITE" id="PS51645"/>
    </source>
</evidence>
<dbReference type="GO" id="GO:0003904">
    <property type="term" value="F:deoxyribodipyrimidine photo-lyase activity"/>
    <property type="evidence" value="ECO:0007669"/>
    <property type="project" value="TreeGrafter"/>
</dbReference>